<evidence type="ECO:0000256" key="4">
    <source>
        <dbReference type="ARBA" id="ARBA00023163"/>
    </source>
</evidence>
<dbReference type="OrthoDB" id="435275at2759"/>
<dbReference type="InterPro" id="IPR019542">
    <property type="entry name" value="Enhancer_polycomb-like_N"/>
</dbReference>
<evidence type="ECO:0000256" key="3">
    <source>
        <dbReference type="ARBA" id="ARBA00023015"/>
    </source>
</evidence>
<feature type="region of interest" description="Disordered" evidence="7">
    <location>
        <begin position="739"/>
        <end position="776"/>
    </location>
</feature>
<reference evidence="10" key="1">
    <citation type="submission" date="2025-08" db="UniProtKB">
        <authorList>
            <consortium name="RefSeq"/>
        </authorList>
    </citation>
    <scope>IDENTIFICATION</scope>
    <source>
        <tissue evidence="10">Entire body</tissue>
    </source>
</reference>
<evidence type="ECO:0000256" key="6">
    <source>
        <dbReference type="RuleBase" id="RU361124"/>
    </source>
</evidence>
<evidence type="ECO:0000313" key="9">
    <source>
        <dbReference type="Proteomes" id="UP000192223"/>
    </source>
</evidence>
<accession>A0A1W4XKX2</accession>
<evidence type="ECO:0000259" key="8">
    <source>
        <dbReference type="Pfam" id="PF10513"/>
    </source>
</evidence>
<keyword evidence="9" id="KW-1185">Reference proteome</keyword>
<evidence type="ECO:0000256" key="5">
    <source>
        <dbReference type="ARBA" id="ARBA00023242"/>
    </source>
</evidence>
<comment type="similarity">
    <text evidence="2 6">Belongs to the enhancer of polycomb family.</text>
</comment>
<sequence length="926" mass="104561">MSKLSFRARALDASKPMPIFMAEELPDLPDYSAINRAVPQMPSGMEKEEECEHHLQRAIVTGLIIPTPEVTDITDKEAYEKLYPANYKQPRQLIHMQPFAMEQDIIDYDMDSEDERWLMSQTQKLELSPLKFEEMMDKLEKSSGQTVVTLNEAKALLKEDDDLIIAVYDYWLNKRLKTQHTLIPQVKTEHRAGIALNNPYLAFRRRTEKMQTRKNRKNDESSYEKMLKLRRDLCRAVTLLELVKRREKIKREYVHLTIEVFEKRYQARDFSGAVLAELSSIKTSRPAFTPIFHNHYSNQNWTNSKAALKDEDIPRKEKRQYKKRKHKLSNHHRVGVNSSGLEGIGGISSDEETAHPANSEPEDVEDEGQFVFRRNKLCSYHMPRKELGNWPWCPKEENGLADKRYRYTLTSLSNRRCVGFARRRLGRGGRVILDRTRTDLDDFWRTVDFTILEPTRTIENIGTATTLAGAANFTKSYPTNFFASSNSSVGDMSKTNLKIEPLSFYSDGSLRQLQQQQRTCVGAASASVSSDSIDKRSVVKEEPVDLPDEWSVPAETCSDVHVPIATTAQTQEEQDEMVEFLKEVRRDWLHFRPKTPPPDYEPPCHLLPTDDETFIPGANTPFTLELQPLDAPSSVLSDTSAFVTTPFTLDDLYAVNAAVVPITDTRQFQSTPPPQPSSNDVDYVNETASVAQTGINLNVNVGLSTLSDASSSSSSSSSPFEETRTIGSSRFVVTNATASNECEEAQRTSRHRHYNNSNNQQQGMQQRQQQELRLQSPQQHSFLLSTLTSPKANNVHSPFDERLRHASDNVSATATTTSGSTNGLLAQFSLNASTSDKMKLNKLQPYAYISGEGSSASPNQLSVRTSTHTHNTLNSHSANVLEIPLSNETEKLPAKLNSQYGDSTSKPANNKSKSIVQKNNFVMEVT</sequence>
<feature type="compositionally biased region" description="Low complexity" evidence="7">
    <location>
        <begin position="755"/>
        <end position="776"/>
    </location>
</feature>
<dbReference type="InParanoid" id="A0A1W4XKX2"/>
<protein>
    <recommendedName>
        <fullName evidence="6">Enhancer of polycomb-like protein</fullName>
    </recommendedName>
</protein>
<dbReference type="GO" id="GO:0006357">
    <property type="term" value="P:regulation of transcription by RNA polymerase II"/>
    <property type="evidence" value="ECO:0007669"/>
    <property type="project" value="InterPro"/>
</dbReference>
<feature type="domain" description="Enhancer of polycomb-like N-terminal" evidence="8">
    <location>
        <begin position="7"/>
        <end position="141"/>
    </location>
</feature>
<dbReference type="Pfam" id="PF10513">
    <property type="entry name" value="EPL1"/>
    <property type="match status" value="1"/>
</dbReference>
<dbReference type="PANTHER" id="PTHR14898">
    <property type="entry name" value="ENHANCER OF POLYCOMB"/>
    <property type="match status" value="1"/>
</dbReference>
<evidence type="ECO:0000313" key="10">
    <source>
        <dbReference type="RefSeq" id="XP_018333422.1"/>
    </source>
</evidence>
<dbReference type="FunCoup" id="A0A1W4XKX2">
    <property type="interactions" value="154"/>
</dbReference>
<organism evidence="9 10">
    <name type="scientific">Agrilus planipennis</name>
    <name type="common">Emerald ash borer</name>
    <name type="synonym">Agrilus marcopoli</name>
    <dbReference type="NCBI Taxonomy" id="224129"/>
    <lineage>
        <taxon>Eukaryota</taxon>
        <taxon>Metazoa</taxon>
        <taxon>Ecdysozoa</taxon>
        <taxon>Arthropoda</taxon>
        <taxon>Hexapoda</taxon>
        <taxon>Insecta</taxon>
        <taxon>Pterygota</taxon>
        <taxon>Neoptera</taxon>
        <taxon>Endopterygota</taxon>
        <taxon>Coleoptera</taxon>
        <taxon>Polyphaga</taxon>
        <taxon>Elateriformia</taxon>
        <taxon>Buprestoidea</taxon>
        <taxon>Buprestidae</taxon>
        <taxon>Agrilinae</taxon>
        <taxon>Agrilus</taxon>
    </lineage>
</organism>
<name>A0A1W4XKX2_AGRPL</name>
<dbReference type="CTD" id="36238"/>
<dbReference type="GO" id="GO:0035267">
    <property type="term" value="C:NuA4 histone acetyltransferase complex"/>
    <property type="evidence" value="ECO:0007669"/>
    <property type="project" value="InterPro"/>
</dbReference>
<keyword evidence="3 6" id="KW-0805">Transcription regulation</keyword>
<gene>
    <name evidence="10" type="primary">LOC108742649</name>
</gene>
<dbReference type="GeneID" id="108742649"/>
<dbReference type="Proteomes" id="UP000192223">
    <property type="component" value="Unplaced"/>
</dbReference>
<dbReference type="GO" id="GO:0005634">
    <property type="term" value="C:nucleus"/>
    <property type="evidence" value="ECO:0007669"/>
    <property type="project" value="UniProtKB-SubCell"/>
</dbReference>
<dbReference type="RefSeq" id="XP_018333422.1">
    <property type="nucleotide sequence ID" value="XM_018477920.2"/>
</dbReference>
<feature type="region of interest" description="Disordered" evidence="7">
    <location>
        <begin position="897"/>
        <end position="919"/>
    </location>
</feature>
<proteinExistence type="inferred from homology"/>
<dbReference type="InterPro" id="IPR024943">
    <property type="entry name" value="Enhancer_polycomb"/>
</dbReference>
<dbReference type="STRING" id="224129.A0A1W4XKX2"/>
<feature type="region of interest" description="Disordered" evidence="7">
    <location>
        <begin position="321"/>
        <end position="365"/>
    </location>
</feature>
<evidence type="ECO:0000256" key="7">
    <source>
        <dbReference type="SAM" id="MobiDB-lite"/>
    </source>
</evidence>
<evidence type="ECO:0000256" key="2">
    <source>
        <dbReference type="ARBA" id="ARBA00008035"/>
    </source>
</evidence>
<keyword evidence="5 6" id="KW-0539">Nucleus</keyword>
<keyword evidence="4 6" id="KW-0804">Transcription</keyword>
<dbReference type="KEGG" id="apln:108742649"/>
<dbReference type="AlphaFoldDB" id="A0A1W4XKX2"/>
<comment type="subcellular location">
    <subcellularLocation>
        <location evidence="1 6">Nucleus</location>
    </subcellularLocation>
</comment>
<feature type="compositionally biased region" description="Basic residues" evidence="7">
    <location>
        <begin position="321"/>
        <end position="334"/>
    </location>
</feature>
<evidence type="ECO:0000256" key="1">
    <source>
        <dbReference type="ARBA" id="ARBA00004123"/>
    </source>
</evidence>